<dbReference type="GO" id="GO:0022625">
    <property type="term" value="C:cytosolic large ribosomal subunit"/>
    <property type="evidence" value="ECO:0007669"/>
    <property type="project" value="TreeGrafter"/>
</dbReference>
<dbReference type="SUPFAM" id="SSF54843">
    <property type="entry name" value="Ribosomal protein L22"/>
    <property type="match status" value="1"/>
</dbReference>
<evidence type="ECO:0000256" key="3">
    <source>
        <dbReference type="ARBA" id="ARBA00022884"/>
    </source>
</evidence>
<evidence type="ECO:0000313" key="12">
    <source>
        <dbReference type="Proteomes" id="UP000319143"/>
    </source>
</evidence>
<keyword evidence="12" id="KW-1185">Reference proteome</keyword>
<comment type="subunit">
    <text evidence="7 9">Part of the 50S ribosomal subunit.</text>
</comment>
<protein>
    <recommendedName>
        <fullName evidence="6 7">Large ribosomal subunit protein uL22</fullName>
    </recommendedName>
</protein>
<proteinExistence type="inferred from homology"/>
<dbReference type="InterPro" id="IPR036394">
    <property type="entry name" value="Ribosomal_uL22_sf"/>
</dbReference>
<reference evidence="11 12" key="1">
    <citation type="submission" date="2019-02" db="EMBL/GenBank/DDBJ databases">
        <title>Deep-cultivation of Planctomycetes and their phenomic and genomic characterization uncovers novel biology.</title>
        <authorList>
            <person name="Wiegand S."/>
            <person name="Jogler M."/>
            <person name="Boedeker C."/>
            <person name="Pinto D."/>
            <person name="Vollmers J."/>
            <person name="Rivas-Marin E."/>
            <person name="Kohn T."/>
            <person name="Peeters S.H."/>
            <person name="Heuer A."/>
            <person name="Rast P."/>
            <person name="Oberbeckmann S."/>
            <person name="Bunk B."/>
            <person name="Jeske O."/>
            <person name="Meyerdierks A."/>
            <person name="Storesund J.E."/>
            <person name="Kallscheuer N."/>
            <person name="Luecker S."/>
            <person name="Lage O.M."/>
            <person name="Pohl T."/>
            <person name="Merkel B.J."/>
            <person name="Hornburger P."/>
            <person name="Mueller R.-W."/>
            <person name="Bruemmer F."/>
            <person name="Labrenz M."/>
            <person name="Spormann A.M."/>
            <person name="Op Den Camp H."/>
            <person name="Overmann J."/>
            <person name="Amann R."/>
            <person name="Jetten M.S.M."/>
            <person name="Mascher T."/>
            <person name="Medema M.H."/>
            <person name="Devos D.P."/>
            <person name="Kaster A.-K."/>
            <person name="Ovreas L."/>
            <person name="Rohde M."/>
            <person name="Galperin M.Y."/>
            <person name="Jogler C."/>
        </authorList>
    </citation>
    <scope>NUCLEOTIDE SEQUENCE [LARGE SCALE GENOMIC DNA]</scope>
    <source>
        <strain evidence="11 12">Poly41</strain>
    </source>
</reference>
<evidence type="ECO:0000256" key="9">
    <source>
        <dbReference type="RuleBase" id="RU004006"/>
    </source>
</evidence>
<sequence length="119" mass="13432">MANFTAHYRNARISAQKVRLLANLVRGMYADEALDTLKFQPQRGARMLEKVIKSAVGNAQDPDQNDGRSHRIEELVLTDVRIDGGPMLKRIRPRARGTAFMIKKRSSHIHVGLTPIDEI</sequence>
<evidence type="ECO:0000256" key="8">
    <source>
        <dbReference type="RuleBase" id="RU004005"/>
    </source>
</evidence>
<dbReference type="AlphaFoldDB" id="A0A5C6D6W1"/>
<evidence type="ECO:0000256" key="2">
    <source>
        <dbReference type="ARBA" id="ARBA00022730"/>
    </source>
</evidence>
<evidence type="ECO:0000256" key="6">
    <source>
        <dbReference type="ARBA" id="ARBA00035207"/>
    </source>
</evidence>
<evidence type="ECO:0000256" key="4">
    <source>
        <dbReference type="ARBA" id="ARBA00022980"/>
    </source>
</evidence>
<comment type="function">
    <text evidence="7">The globular domain of the protein is located near the polypeptide exit tunnel on the outside of the subunit, while an extended beta-hairpin is found that lines the wall of the exit tunnel in the center of the 70S ribosome.</text>
</comment>
<dbReference type="CDD" id="cd00336">
    <property type="entry name" value="Ribosomal_L22"/>
    <property type="match status" value="1"/>
</dbReference>
<evidence type="ECO:0000313" key="11">
    <source>
        <dbReference type="EMBL" id="TWU32933.1"/>
    </source>
</evidence>
<keyword evidence="2 7" id="KW-0699">rRNA-binding</keyword>
<keyword evidence="5 7" id="KW-0687">Ribonucleoprotein</keyword>
<dbReference type="GO" id="GO:0019843">
    <property type="term" value="F:rRNA binding"/>
    <property type="evidence" value="ECO:0007669"/>
    <property type="project" value="UniProtKB-UniRule"/>
</dbReference>
<dbReference type="Gene3D" id="3.90.470.10">
    <property type="entry name" value="Ribosomal protein L22/L17"/>
    <property type="match status" value="1"/>
</dbReference>
<comment type="similarity">
    <text evidence="1 7 8">Belongs to the universal ribosomal protein uL22 family.</text>
</comment>
<dbReference type="EMBL" id="SJPV01000011">
    <property type="protein sequence ID" value="TWU32933.1"/>
    <property type="molecule type" value="Genomic_DNA"/>
</dbReference>
<dbReference type="GO" id="GO:0003735">
    <property type="term" value="F:structural constituent of ribosome"/>
    <property type="evidence" value="ECO:0007669"/>
    <property type="project" value="InterPro"/>
</dbReference>
<keyword evidence="4 7" id="KW-0689">Ribosomal protein</keyword>
<evidence type="ECO:0000256" key="10">
    <source>
        <dbReference type="RuleBase" id="RU004008"/>
    </source>
</evidence>
<name>A0A5C6D6W1_9BACT</name>
<dbReference type="GO" id="GO:0006412">
    <property type="term" value="P:translation"/>
    <property type="evidence" value="ECO:0007669"/>
    <property type="project" value="UniProtKB-UniRule"/>
</dbReference>
<dbReference type="OrthoDB" id="9805969at2"/>
<dbReference type="NCBIfam" id="TIGR01044">
    <property type="entry name" value="rplV_bact"/>
    <property type="match status" value="1"/>
</dbReference>
<dbReference type="InterPro" id="IPR001063">
    <property type="entry name" value="Ribosomal_uL22"/>
</dbReference>
<gene>
    <name evidence="7 11" type="primary">rplV</name>
    <name evidence="11" type="ORF">Poly41_53120</name>
</gene>
<comment type="function">
    <text evidence="7 10">This protein binds specifically to 23S rRNA; its binding is stimulated by other ribosomal proteins, e.g., L4, L17, and L20. It is important during the early stages of 50S assembly. It makes multiple contacts with different domains of the 23S rRNA in the assembled 50S subunit and ribosome.</text>
</comment>
<dbReference type="PANTHER" id="PTHR13501">
    <property type="entry name" value="CHLOROPLAST 50S RIBOSOMAL PROTEIN L22-RELATED"/>
    <property type="match status" value="1"/>
</dbReference>
<dbReference type="PANTHER" id="PTHR13501:SF8">
    <property type="entry name" value="LARGE RIBOSOMAL SUBUNIT PROTEIN UL22M"/>
    <property type="match status" value="1"/>
</dbReference>
<organism evidence="11 12">
    <name type="scientific">Novipirellula artificiosorum</name>
    <dbReference type="NCBI Taxonomy" id="2528016"/>
    <lineage>
        <taxon>Bacteria</taxon>
        <taxon>Pseudomonadati</taxon>
        <taxon>Planctomycetota</taxon>
        <taxon>Planctomycetia</taxon>
        <taxon>Pirellulales</taxon>
        <taxon>Pirellulaceae</taxon>
        <taxon>Novipirellula</taxon>
    </lineage>
</organism>
<dbReference type="RefSeq" id="WP_146530081.1">
    <property type="nucleotide sequence ID" value="NZ_SJPV01000011.1"/>
</dbReference>
<dbReference type="Proteomes" id="UP000319143">
    <property type="component" value="Unassembled WGS sequence"/>
</dbReference>
<dbReference type="InterPro" id="IPR047867">
    <property type="entry name" value="Ribosomal_uL22_bac/org-type"/>
</dbReference>
<dbReference type="HAMAP" id="MF_01331_B">
    <property type="entry name" value="Ribosomal_uL22_B"/>
    <property type="match status" value="1"/>
</dbReference>
<keyword evidence="3 7" id="KW-0694">RNA-binding</keyword>
<evidence type="ECO:0000256" key="1">
    <source>
        <dbReference type="ARBA" id="ARBA00009451"/>
    </source>
</evidence>
<comment type="caution">
    <text evidence="11">The sequence shown here is derived from an EMBL/GenBank/DDBJ whole genome shotgun (WGS) entry which is preliminary data.</text>
</comment>
<dbReference type="InterPro" id="IPR005727">
    <property type="entry name" value="Ribosomal_uL22_bac/chlpt-type"/>
</dbReference>
<dbReference type="Pfam" id="PF00237">
    <property type="entry name" value="Ribosomal_L22"/>
    <property type="match status" value="1"/>
</dbReference>
<evidence type="ECO:0000256" key="5">
    <source>
        <dbReference type="ARBA" id="ARBA00023274"/>
    </source>
</evidence>
<accession>A0A5C6D6W1</accession>
<evidence type="ECO:0000256" key="7">
    <source>
        <dbReference type="HAMAP-Rule" id="MF_01331"/>
    </source>
</evidence>